<dbReference type="AlphaFoldDB" id="A0A498H2M3"/>
<evidence type="ECO:0000313" key="2">
    <source>
        <dbReference type="Proteomes" id="UP000290932"/>
    </source>
</evidence>
<accession>A0A498H2M3</accession>
<sequence>MDKWDLCSVLAALAIVAVVAVVFGPAPEAVPVSPVAAPAETPVPTTPSSGDSGIVPLPAATASPGPYRIVYETDYRKYPRYYLPSNLSSFGGSDIPWKTDRTVPFAYVEGSDGGVTETFTVPSPVWRMNCTVSAERRPQAALFRMALIDAETGGIVEGAELRYPGSIIKNVQSGDGTYYLIIGCDYVDRYVISLETFPADAAGA</sequence>
<keyword evidence="2" id="KW-1185">Reference proteome</keyword>
<dbReference type="Proteomes" id="UP000290932">
    <property type="component" value="Unassembled WGS sequence"/>
</dbReference>
<comment type="caution">
    <text evidence="1">The sequence shown here is derived from an EMBL/GenBank/DDBJ whole genome shotgun (WGS) entry which is preliminary data.</text>
</comment>
<dbReference type="EMBL" id="LHQS01000002">
    <property type="protein sequence ID" value="RXE56174.1"/>
    <property type="molecule type" value="Genomic_DNA"/>
</dbReference>
<proteinExistence type="predicted"/>
<organism evidence="1 2">
    <name type="scientific">Methanoculleus taiwanensis</name>
    <dbReference type="NCBI Taxonomy" id="1550565"/>
    <lineage>
        <taxon>Archaea</taxon>
        <taxon>Methanobacteriati</taxon>
        <taxon>Methanobacteriota</taxon>
        <taxon>Stenosarchaea group</taxon>
        <taxon>Methanomicrobia</taxon>
        <taxon>Methanomicrobiales</taxon>
        <taxon>Methanomicrobiaceae</taxon>
        <taxon>Methanoculleus</taxon>
    </lineage>
</organism>
<name>A0A498H2M3_9EURY</name>
<gene>
    <name evidence="1" type="ORF">ABH15_08425</name>
</gene>
<protein>
    <submittedName>
        <fullName evidence="1">Uncharacterized protein</fullName>
    </submittedName>
</protein>
<dbReference type="OrthoDB" id="107350at2157"/>
<dbReference type="RefSeq" id="WP_128693919.1">
    <property type="nucleotide sequence ID" value="NZ_LHQS01000002.1"/>
</dbReference>
<reference evidence="1 2" key="1">
    <citation type="journal article" date="2015" name="Int. J. Syst. Evol. Microbiol.">
        <title>Methanoculleus taiwanensis sp. nov., a methanogen isolated from deep marine sediment at the deformation front area near Taiwan.</title>
        <authorList>
            <person name="Weng C.Y."/>
            <person name="Chen S.C."/>
            <person name="Lai M.C."/>
            <person name="Wu S.Y."/>
            <person name="Lin S."/>
            <person name="Yang T.F."/>
            <person name="Chen P.C."/>
        </authorList>
    </citation>
    <scope>NUCLEOTIDE SEQUENCE [LARGE SCALE GENOMIC DNA]</scope>
    <source>
        <strain evidence="1 2">CYW4</strain>
    </source>
</reference>
<evidence type="ECO:0000313" key="1">
    <source>
        <dbReference type="EMBL" id="RXE56174.1"/>
    </source>
</evidence>